<dbReference type="InterPro" id="IPR005064">
    <property type="entry name" value="BUG"/>
</dbReference>
<dbReference type="PROSITE" id="PS51257">
    <property type="entry name" value="PROKAR_LIPOPROTEIN"/>
    <property type="match status" value="1"/>
</dbReference>
<evidence type="ECO:0008006" key="4">
    <source>
        <dbReference type="Google" id="ProtNLM"/>
    </source>
</evidence>
<keyword evidence="3" id="KW-1185">Reference proteome</keyword>
<evidence type="ECO:0000256" key="1">
    <source>
        <dbReference type="ARBA" id="ARBA00006987"/>
    </source>
</evidence>
<name>A0A918E8R7_9ACTN</name>
<sequence>MRRRLFLAGGLGVAACLAGCGTERYVPGARRPYTIRAGGERWRPVTRAFVGAVREAGFPVTGPGQAVRLTVTGLPALAAAELNDGQTLVETATPLARLAGEVEVVLVPADSRFRTFDDFGAHLLARPGQTPLAGGPLGDPDHLLFGLIAKGVGADTRQVDYTGYPNSAEAATALFAGRAAAVVGTLADWRAHIDQKRVRVLAVSCAKRFPGLDAPSLLESGVRVDFANWCAVVGPAAMPEEVHAPAVGMCEEVTGSTAWRRVCRTGGWLPIPLAGEEFVQWLASEVRRTKAVMRDLGLLGAR</sequence>
<dbReference type="Proteomes" id="UP000660745">
    <property type="component" value="Unassembled WGS sequence"/>
</dbReference>
<dbReference type="Gene3D" id="3.40.190.10">
    <property type="entry name" value="Periplasmic binding protein-like II"/>
    <property type="match status" value="1"/>
</dbReference>
<dbReference type="Gene3D" id="3.40.190.150">
    <property type="entry name" value="Bordetella uptake gene, domain 1"/>
    <property type="match status" value="1"/>
</dbReference>
<dbReference type="InterPro" id="IPR042100">
    <property type="entry name" value="Bug_dom1"/>
</dbReference>
<dbReference type="RefSeq" id="WP_189143461.1">
    <property type="nucleotide sequence ID" value="NZ_BMNK01000018.1"/>
</dbReference>
<dbReference type="PANTHER" id="PTHR42928:SF3">
    <property type="entry name" value="UPF0065 PROTEIN YFLP"/>
    <property type="match status" value="1"/>
</dbReference>
<organism evidence="2 3">
    <name type="scientific">Nonomuraea glycinis</name>
    <dbReference type="NCBI Taxonomy" id="2047744"/>
    <lineage>
        <taxon>Bacteria</taxon>
        <taxon>Bacillati</taxon>
        <taxon>Actinomycetota</taxon>
        <taxon>Actinomycetes</taxon>
        <taxon>Streptosporangiales</taxon>
        <taxon>Streptosporangiaceae</taxon>
        <taxon>Nonomuraea</taxon>
    </lineage>
</organism>
<reference evidence="2" key="1">
    <citation type="journal article" date="2014" name="Int. J. Syst. Evol. Microbiol.">
        <title>Complete genome sequence of Corynebacterium casei LMG S-19264T (=DSM 44701T), isolated from a smear-ripened cheese.</title>
        <authorList>
            <consortium name="US DOE Joint Genome Institute (JGI-PGF)"/>
            <person name="Walter F."/>
            <person name="Albersmeier A."/>
            <person name="Kalinowski J."/>
            <person name="Ruckert C."/>
        </authorList>
    </citation>
    <scope>NUCLEOTIDE SEQUENCE</scope>
    <source>
        <strain evidence="2">CGMCC 4.7430</strain>
    </source>
</reference>
<accession>A0A918E8R7</accession>
<dbReference type="PANTHER" id="PTHR42928">
    <property type="entry name" value="TRICARBOXYLATE-BINDING PROTEIN"/>
    <property type="match status" value="1"/>
</dbReference>
<dbReference type="EMBL" id="BMNK01000018">
    <property type="protein sequence ID" value="GGP15311.1"/>
    <property type="molecule type" value="Genomic_DNA"/>
</dbReference>
<comment type="caution">
    <text evidence="2">The sequence shown here is derived from an EMBL/GenBank/DDBJ whole genome shotgun (WGS) entry which is preliminary data.</text>
</comment>
<gene>
    <name evidence="2" type="ORF">GCM10012278_74550</name>
</gene>
<protein>
    <recommendedName>
        <fullName evidence="4">Tripartite tricarboxylate transporter substrate binding protein</fullName>
    </recommendedName>
</protein>
<reference evidence="2" key="2">
    <citation type="submission" date="2020-09" db="EMBL/GenBank/DDBJ databases">
        <authorList>
            <person name="Sun Q."/>
            <person name="Zhou Y."/>
        </authorList>
    </citation>
    <scope>NUCLEOTIDE SEQUENCE</scope>
    <source>
        <strain evidence="2">CGMCC 4.7430</strain>
    </source>
</reference>
<dbReference type="Pfam" id="PF03401">
    <property type="entry name" value="TctC"/>
    <property type="match status" value="1"/>
</dbReference>
<evidence type="ECO:0000313" key="3">
    <source>
        <dbReference type="Proteomes" id="UP000660745"/>
    </source>
</evidence>
<evidence type="ECO:0000313" key="2">
    <source>
        <dbReference type="EMBL" id="GGP15311.1"/>
    </source>
</evidence>
<proteinExistence type="inferred from homology"/>
<dbReference type="SUPFAM" id="SSF53850">
    <property type="entry name" value="Periplasmic binding protein-like II"/>
    <property type="match status" value="1"/>
</dbReference>
<comment type="similarity">
    <text evidence="1">Belongs to the UPF0065 (bug) family.</text>
</comment>
<dbReference type="AlphaFoldDB" id="A0A918E8R7"/>